<feature type="region of interest" description="Disordered" evidence="1">
    <location>
        <begin position="193"/>
        <end position="213"/>
    </location>
</feature>
<evidence type="ECO:0000313" key="3">
    <source>
        <dbReference type="Proteomes" id="UP000305517"/>
    </source>
</evidence>
<evidence type="ECO:0000256" key="1">
    <source>
        <dbReference type="SAM" id="MobiDB-lite"/>
    </source>
</evidence>
<accession>A0A5R8WIW1</accession>
<dbReference type="EMBL" id="VAJM01000016">
    <property type="protein sequence ID" value="TLM88715.1"/>
    <property type="molecule type" value="Genomic_DNA"/>
</dbReference>
<evidence type="ECO:0000313" key="2">
    <source>
        <dbReference type="EMBL" id="TLM88715.1"/>
    </source>
</evidence>
<name>A0A5R8WIW1_9BACT</name>
<gene>
    <name evidence="2" type="ORF">FDY95_23045</name>
</gene>
<organism evidence="2 3">
    <name type="scientific">Hymenobacter jeollabukensis</name>
    <dbReference type="NCBI Taxonomy" id="2025313"/>
    <lineage>
        <taxon>Bacteria</taxon>
        <taxon>Pseudomonadati</taxon>
        <taxon>Bacteroidota</taxon>
        <taxon>Cytophagia</taxon>
        <taxon>Cytophagales</taxon>
        <taxon>Hymenobacteraceae</taxon>
        <taxon>Hymenobacter</taxon>
    </lineage>
</organism>
<reference evidence="2 3" key="1">
    <citation type="submission" date="2019-05" db="EMBL/GenBank/DDBJ databases">
        <title>Hymenobacter edaphi sp. nov., isolated from abandoned arsenic-contaminated farmland soil.</title>
        <authorList>
            <person name="Nie L."/>
        </authorList>
    </citation>
    <scope>NUCLEOTIDE SEQUENCE [LARGE SCALE GENOMIC DNA]</scope>
    <source>
        <strain evidence="2 3">1-3-3-8</strain>
    </source>
</reference>
<keyword evidence="3" id="KW-1185">Reference proteome</keyword>
<dbReference type="Proteomes" id="UP000305517">
    <property type="component" value="Unassembled WGS sequence"/>
</dbReference>
<proteinExistence type="predicted"/>
<dbReference type="RefSeq" id="WP_138081551.1">
    <property type="nucleotide sequence ID" value="NZ_VAJM01000016.1"/>
</dbReference>
<protein>
    <submittedName>
        <fullName evidence="2">Uncharacterized protein</fullName>
    </submittedName>
</protein>
<sequence>MPNYTNLIDCIQIRVGQAYPFENVLPGEERGAIDAYMFDLFHIAYYARKAGPLVIDAFRNAPIYYGFCEPIPGAPFFVFDIGGDNQWAVDFGLDYNHLLEAVGKDGVKTWHAQVELLQQRPSETFLLPLTLVCADTNQVLAVRHIQAPVALALEARYLLERQERLAGPLATQLLQALQLKYEAEDLLNEAGALHCQPAPPRGGSNSGRSVVMA</sequence>
<dbReference type="AlphaFoldDB" id="A0A5R8WIW1"/>
<comment type="caution">
    <text evidence="2">The sequence shown here is derived from an EMBL/GenBank/DDBJ whole genome shotgun (WGS) entry which is preliminary data.</text>
</comment>